<gene>
    <name evidence="1" type="ORF">DFR64_1597</name>
</gene>
<dbReference type="AlphaFoldDB" id="A0A347ZR10"/>
<organism evidence="1 2">
    <name type="scientific">Pelolinea submarina</name>
    <dbReference type="NCBI Taxonomy" id="913107"/>
    <lineage>
        <taxon>Bacteria</taxon>
        <taxon>Bacillati</taxon>
        <taxon>Chloroflexota</taxon>
        <taxon>Anaerolineae</taxon>
        <taxon>Anaerolineales</taxon>
        <taxon>Anaerolineaceae</taxon>
        <taxon>Pelolinea</taxon>
    </lineage>
</organism>
<reference evidence="1 2" key="1">
    <citation type="submission" date="2018-08" db="EMBL/GenBank/DDBJ databases">
        <title>Genomic Encyclopedia of Type Strains, Phase IV (KMG-IV): sequencing the most valuable type-strain genomes for metagenomic binning, comparative biology and taxonomic classification.</title>
        <authorList>
            <person name="Goeker M."/>
        </authorList>
    </citation>
    <scope>NUCLEOTIDE SEQUENCE [LARGE SCALE GENOMIC DNA]</scope>
    <source>
        <strain evidence="1 2">DSM 23923</strain>
    </source>
</reference>
<keyword evidence="2" id="KW-1185">Reference proteome</keyword>
<accession>A0A347ZR10</accession>
<name>A0A347ZR10_9CHLR</name>
<evidence type="ECO:0000313" key="1">
    <source>
        <dbReference type="EMBL" id="REG11705.1"/>
    </source>
</evidence>
<proteinExistence type="predicted"/>
<dbReference type="EMBL" id="QUMS01000001">
    <property type="protein sequence ID" value="REG11705.1"/>
    <property type="molecule type" value="Genomic_DNA"/>
</dbReference>
<evidence type="ECO:0000313" key="2">
    <source>
        <dbReference type="Proteomes" id="UP000256388"/>
    </source>
</evidence>
<protein>
    <submittedName>
        <fullName evidence="1">Uncharacterized protein</fullName>
    </submittedName>
</protein>
<dbReference type="Proteomes" id="UP000256388">
    <property type="component" value="Unassembled WGS sequence"/>
</dbReference>
<comment type="caution">
    <text evidence="1">The sequence shown here is derived from an EMBL/GenBank/DDBJ whole genome shotgun (WGS) entry which is preliminary data.</text>
</comment>
<sequence>MIYNAKNVVGLIQKTFSLSFAVSDRVFSGKGELGKSISVLKNLQEYQLMIG</sequence>